<dbReference type="AlphaFoldDB" id="A0A5C1QC65"/>
<dbReference type="InterPro" id="IPR007502">
    <property type="entry name" value="Helicase-assoc_dom"/>
</dbReference>
<evidence type="ECO:0000259" key="8">
    <source>
        <dbReference type="PROSITE" id="PS51194"/>
    </source>
</evidence>
<keyword evidence="4" id="KW-0378">Hydrolase</keyword>
<reference evidence="9 10" key="2">
    <citation type="submission" date="2019-09" db="EMBL/GenBank/DDBJ databases">
        <title>Complete Genome Sequence and Methylome Analysis of free living Spirochaetas.</title>
        <authorList>
            <person name="Leshcheva N."/>
            <person name="Mikheeva N."/>
        </authorList>
    </citation>
    <scope>NUCLEOTIDE SEQUENCE [LARGE SCALE GENOMIC DNA]</scope>
    <source>
        <strain evidence="9 10">P</strain>
    </source>
</reference>
<organism evidence="9 10">
    <name type="scientific">Thiospirochaeta perfilievii</name>
    <dbReference type="NCBI Taxonomy" id="252967"/>
    <lineage>
        <taxon>Bacteria</taxon>
        <taxon>Pseudomonadati</taxon>
        <taxon>Spirochaetota</taxon>
        <taxon>Spirochaetia</taxon>
        <taxon>Spirochaetales</taxon>
        <taxon>Spirochaetaceae</taxon>
        <taxon>Thiospirochaeta</taxon>
    </lineage>
</organism>
<evidence type="ECO:0000259" key="7">
    <source>
        <dbReference type="PROSITE" id="PS51192"/>
    </source>
</evidence>
<dbReference type="InterPro" id="IPR002464">
    <property type="entry name" value="DNA/RNA_helicase_DEAH_CS"/>
</dbReference>
<dbReference type="InterPro" id="IPR011709">
    <property type="entry name" value="DEAD-box_helicase_OB_fold"/>
</dbReference>
<accession>A0A5C1QC65</accession>
<keyword evidence="6" id="KW-0067">ATP-binding</keyword>
<dbReference type="Pfam" id="PF00271">
    <property type="entry name" value="Helicase_C"/>
    <property type="match status" value="1"/>
</dbReference>
<keyword evidence="10" id="KW-1185">Reference proteome</keyword>
<dbReference type="SMART" id="SM00847">
    <property type="entry name" value="HA2"/>
    <property type="match status" value="1"/>
</dbReference>
<dbReference type="GO" id="GO:0003723">
    <property type="term" value="F:RNA binding"/>
    <property type="evidence" value="ECO:0007669"/>
    <property type="project" value="TreeGrafter"/>
</dbReference>
<evidence type="ECO:0000313" key="10">
    <source>
        <dbReference type="Proteomes" id="UP000323824"/>
    </source>
</evidence>
<feature type="domain" description="Helicase ATP-binding" evidence="7">
    <location>
        <begin position="16"/>
        <end position="179"/>
    </location>
</feature>
<reference evidence="9 10" key="1">
    <citation type="submission" date="2019-02" db="EMBL/GenBank/DDBJ databases">
        <authorList>
            <person name="Fomenkov A."/>
            <person name="Dubinina G."/>
            <person name="Grabovich M."/>
            <person name="Vincze T."/>
            <person name="Roberts R.J."/>
        </authorList>
    </citation>
    <scope>NUCLEOTIDE SEQUENCE [LARGE SCALE GENOMIC DNA]</scope>
    <source>
        <strain evidence="9 10">P</strain>
    </source>
</reference>
<dbReference type="EC" id="3.6.4.13" evidence="2"/>
<dbReference type="PANTHER" id="PTHR18934:SF99">
    <property type="entry name" value="ATP-DEPENDENT RNA HELICASE DHX37-RELATED"/>
    <property type="match status" value="1"/>
</dbReference>
<dbReference type="Pfam" id="PF21010">
    <property type="entry name" value="HA2_C"/>
    <property type="match status" value="1"/>
</dbReference>
<dbReference type="Pfam" id="PF00270">
    <property type="entry name" value="DEAD"/>
    <property type="match status" value="1"/>
</dbReference>
<keyword evidence="5 9" id="KW-0347">Helicase</keyword>
<dbReference type="CDD" id="cd17917">
    <property type="entry name" value="DEXHc_RHA-like"/>
    <property type="match status" value="1"/>
</dbReference>
<evidence type="ECO:0000256" key="3">
    <source>
        <dbReference type="ARBA" id="ARBA00022741"/>
    </source>
</evidence>
<evidence type="ECO:0000256" key="4">
    <source>
        <dbReference type="ARBA" id="ARBA00022801"/>
    </source>
</evidence>
<sequence>MNPKELPVYKEKERILEAVKNNQVVIVESPTGSGKTTQLPLILNEAGYTTSGVIGITQPRRIATLSVSEYMAKQLKTTIPGYVGYKMRFDDQTVPTTALKIMTDGILLQEVKNDPLLSAYSVIIVDEAHERSLNIDFVLGLLKSILRQRADFKVIISSATLNTQSFSDYFFNAPIISIETKPYPVNLMYHPLKSDNTDELIRAITETVERNVINKEKGDGDFLIFLSGEKLIKDTVTALESSIVNKKLLVIPLYGRLSKEEQEKIFVKTPLFKTKVVVSTNIAETSVTIDGITCVLDSGLSKLNYYNPHTFTSSLIENSISKASADQRKGRAGRTAPGTCYRFYSKKDYELKDKYTPEEIFRTDLSEVVLRMSEIGIRDFHSFDFLSSPGKQGITGAVKTLQQFGALNSDNSLSSIGEMMVQFPLLPRHSRMIVESILRYPNVLNEVIIATSFISTRSPYALPPGEEIDAREAHASFGDENGDFSAYLKLFKMFNQAVKKDKFCKRFYLDEKIMFEIVNIHEQLSSIISEMGIPISLDAPFSFKEYIISLSAGLIQFIGAKTGRGIYRTPTTDKVIIHPGSVLFREKPDFIVAGEIVKTSRMYARSVSPLKKQWIKDISQDLYLDLITGGIMKGSNNKRERERETHKTKKDTTNQIYLGEYTFPIKQFRGNKYVEFNWFDIKPAVESIKWEEIPSLGNLRGELKFKNFVILKEAKVNKIFKAVKLINPESEIIMDFPSETFHINSLEDVEKLLIPSLKYVMNLTPVSKKKKSKNELGFLSLNTDNNGTYWFKSTKRFNTALNQSTEAISALANSSKNQVKPDSWSIINRVYSKLDSFYL</sequence>
<dbReference type="InterPro" id="IPR014001">
    <property type="entry name" value="Helicase_ATP-bd"/>
</dbReference>
<gene>
    <name evidence="9" type="ORF">EW093_13565</name>
</gene>
<evidence type="ECO:0000256" key="2">
    <source>
        <dbReference type="ARBA" id="ARBA00012552"/>
    </source>
</evidence>
<protein>
    <recommendedName>
        <fullName evidence="2">RNA helicase</fullName>
        <ecNumber evidence="2">3.6.4.13</ecNumber>
    </recommendedName>
</protein>
<dbReference type="GO" id="GO:0005524">
    <property type="term" value="F:ATP binding"/>
    <property type="evidence" value="ECO:0007669"/>
    <property type="project" value="UniProtKB-KW"/>
</dbReference>
<dbReference type="InterPro" id="IPR027417">
    <property type="entry name" value="P-loop_NTPase"/>
</dbReference>
<dbReference type="InterPro" id="IPR011545">
    <property type="entry name" value="DEAD/DEAH_box_helicase_dom"/>
</dbReference>
<dbReference type="Proteomes" id="UP000323824">
    <property type="component" value="Chromosome"/>
</dbReference>
<dbReference type="GO" id="GO:0016787">
    <property type="term" value="F:hydrolase activity"/>
    <property type="evidence" value="ECO:0007669"/>
    <property type="project" value="UniProtKB-KW"/>
</dbReference>
<keyword evidence="3" id="KW-0547">Nucleotide-binding</keyword>
<evidence type="ECO:0000256" key="5">
    <source>
        <dbReference type="ARBA" id="ARBA00022806"/>
    </source>
</evidence>
<dbReference type="KEGG" id="sper:EW093_13565"/>
<dbReference type="CDD" id="cd18791">
    <property type="entry name" value="SF2_C_RHA"/>
    <property type="match status" value="1"/>
</dbReference>
<dbReference type="SUPFAM" id="SSF52540">
    <property type="entry name" value="P-loop containing nucleoside triphosphate hydrolases"/>
    <property type="match status" value="1"/>
</dbReference>
<dbReference type="PROSITE" id="PS51194">
    <property type="entry name" value="HELICASE_CTER"/>
    <property type="match status" value="1"/>
</dbReference>
<feature type="domain" description="Helicase C-terminal" evidence="8">
    <location>
        <begin position="199"/>
        <end position="376"/>
    </location>
</feature>
<dbReference type="Gene3D" id="1.20.120.1080">
    <property type="match status" value="1"/>
</dbReference>
<dbReference type="OrthoDB" id="9808833at2"/>
<dbReference type="GO" id="GO:0003724">
    <property type="term" value="F:RNA helicase activity"/>
    <property type="evidence" value="ECO:0007669"/>
    <property type="project" value="UniProtKB-EC"/>
</dbReference>
<dbReference type="RefSeq" id="WP_149568929.1">
    <property type="nucleotide sequence ID" value="NZ_CP035807.1"/>
</dbReference>
<dbReference type="Pfam" id="PF07717">
    <property type="entry name" value="OB_NTP_bind"/>
    <property type="match status" value="1"/>
</dbReference>
<dbReference type="InterPro" id="IPR048333">
    <property type="entry name" value="HA2_WH"/>
</dbReference>
<evidence type="ECO:0000256" key="1">
    <source>
        <dbReference type="ARBA" id="ARBA00008792"/>
    </source>
</evidence>
<dbReference type="SMART" id="SM00487">
    <property type="entry name" value="DEXDc"/>
    <property type="match status" value="1"/>
</dbReference>
<dbReference type="Gene3D" id="3.40.50.300">
    <property type="entry name" value="P-loop containing nucleotide triphosphate hydrolases"/>
    <property type="match status" value="2"/>
</dbReference>
<evidence type="ECO:0000256" key="6">
    <source>
        <dbReference type="ARBA" id="ARBA00022840"/>
    </source>
</evidence>
<dbReference type="EMBL" id="CP035807">
    <property type="protein sequence ID" value="QEN05695.1"/>
    <property type="molecule type" value="Genomic_DNA"/>
</dbReference>
<proteinExistence type="inferred from homology"/>
<dbReference type="PROSITE" id="PS00690">
    <property type="entry name" value="DEAH_ATP_HELICASE"/>
    <property type="match status" value="1"/>
</dbReference>
<evidence type="ECO:0000313" key="9">
    <source>
        <dbReference type="EMBL" id="QEN05695.1"/>
    </source>
</evidence>
<dbReference type="PANTHER" id="PTHR18934">
    <property type="entry name" value="ATP-DEPENDENT RNA HELICASE"/>
    <property type="match status" value="1"/>
</dbReference>
<dbReference type="PROSITE" id="PS51192">
    <property type="entry name" value="HELICASE_ATP_BIND_1"/>
    <property type="match status" value="1"/>
</dbReference>
<comment type="similarity">
    <text evidence="1">Belongs to the DEAD box helicase family. DEAH subfamily.</text>
</comment>
<dbReference type="SMART" id="SM00490">
    <property type="entry name" value="HELICc"/>
    <property type="match status" value="1"/>
</dbReference>
<dbReference type="InterPro" id="IPR001650">
    <property type="entry name" value="Helicase_C-like"/>
</dbReference>
<dbReference type="Pfam" id="PF04408">
    <property type="entry name" value="WHD_HA2"/>
    <property type="match status" value="1"/>
</dbReference>
<name>A0A5C1QC65_9SPIO</name>